<evidence type="ECO:0000259" key="1">
    <source>
        <dbReference type="Pfam" id="PF01370"/>
    </source>
</evidence>
<dbReference type="CDD" id="cd08946">
    <property type="entry name" value="SDR_e"/>
    <property type="match status" value="1"/>
</dbReference>
<dbReference type="PANTHER" id="PTHR43245:SF13">
    <property type="entry name" value="UDP-D-APIOSE_UDP-D-XYLOSE SYNTHASE 2"/>
    <property type="match status" value="1"/>
</dbReference>
<dbReference type="EMBL" id="UINC01003074">
    <property type="protein sequence ID" value="SVA03107.1"/>
    <property type="molecule type" value="Genomic_DNA"/>
</dbReference>
<name>A0A381SL96_9ZZZZ</name>
<proteinExistence type="predicted"/>
<dbReference type="PANTHER" id="PTHR43245">
    <property type="entry name" value="BIFUNCTIONAL POLYMYXIN RESISTANCE PROTEIN ARNA"/>
    <property type="match status" value="1"/>
</dbReference>
<accession>A0A381SL96</accession>
<organism evidence="2">
    <name type="scientific">marine metagenome</name>
    <dbReference type="NCBI Taxonomy" id="408172"/>
    <lineage>
        <taxon>unclassified sequences</taxon>
        <taxon>metagenomes</taxon>
        <taxon>ecological metagenomes</taxon>
    </lineage>
</organism>
<dbReference type="Pfam" id="PF01370">
    <property type="entry name" value="Epimerase"/>
    <property type="match status" value="1"/>
</dbReference>
<dbReference type="SUPFAM" id="SSF51735">
    <property type="entry name" value="NAD(P)-binding Rossmann-fold domains"/>
    <property type="match status" value="1"/>
</dbReference>
<dbReference type="AlphaFoldDB" id="A0A381SL96"/>
<gene>
    <name evidence="2" type="ORF">METZ01_LOCUS55961</name>
</gene>
<feature type="domain" description="NAD-dependent epimerase/dehydratase" evidence="1">
    <location>
        <begin position="11"/>
        <end position="237"/>
    </location>
</feature>
<evidence type="ECO:0000313" key="2">
    <source>
        <dbReference type="EMBL" id="SVA03107.1"/>
    </source>
</evidence>
<protein>
    <recommendedName>
        <fullName evidence="1">NAD-dependent epimerase/dehydratase domain-containing protein</fullName>
    </recommendedName>
</protein>
<sequence>MTKTNSKEKKVLVLGASGQIGKEVLSQLNTKKCSITAVRRSQWEEPFLDNEISYQNLDLKRANLNDLENLILDQDVIFHLAGDTSVQVEKKLEMEYFFSWIKPLKSLLNLMVGTEKKLIFASSASVYGVHPKLPVVEESVEEPFTSYDLAKVSCDQLIKYYKKVLNVNCSSLRFSNVYGPMPIVKNSSRRAINQILENIHKNKEVSIISDGNFLRNYIHAYDAAAMLIHTSQKIEDSPPIVLACSKQNMPFREVISKLIKCYKSRFDTEIKVNFGLKPVFITDERQFSAEPSLIFSQDFNFRYSLEKGFKEMVEELS</sequence>
<dbReference type="InterPro" id="IPR001509">
    <property type="entry name" value="Epimerase_deHydtase"/>
</dbReference>
<reference evidence="2" key="1">
    <citation type="submission" date="2018-05" db="EMBL/GenBank/DDBJ databases">
        <authorList>
            <person name="Lanie J.A."/>
            <person name="Ng W.-L."/>
            <person name="Kazmierczak K.M."/>
            <person name="Andrzejewski T.M."/>
            <person name="Davidsen T.M."/>
            <person name="Wayne K.J."/>
            <person name="Tettelin H."/>
            <person name="Glass J.I."/>
            <person name="Rusch D."/>
            <person name="Podicherti R."/>
            <person name="Tsui H.-C.T."/>
            <person name="Winkler M.E."/>
        </authorList>
    </citation>
    <scope>NUCLEOTIDE SEQUENCE</scope>
</reference>
<dbReference type="Gene3D" id="3.40.50.720">
    <property type="entry name" value="NAD(P)-binding Rossmann-like Domain"/>
    <property type="match status" value="1"/>
</dbReference>
<dbReference type="InterPro" id="IPR036291">
    <property type="entry name" value="NAD(P)-bd_dom_sf"/>
</dbReference>
<dbReference type="InterPro" id="IPR050177">
    <property type="entry name" value="Lipid_A_modif_metabolic_enz"/>
</dbReference>